<dbReference type="SUPFAM" id="SSF51735">
    <property type="entry name" value="NAD(P)-binding Rossmann-fold domains"/>
    <property type="match status" value="1"/>
</dbReference>
<dbReference type="PANTHER" id="PTHR43439:SF2">
    <property type="entry name" value="ENZYME, PUTATIVE (JCVI)-RELATED"/>
    <property type="match status" value="1"/>
</dbReference>
<dbReference type="EMBL" id="JAQJZL010000004">
    <property type="protein sequence ID" value="KAJ6044269.1"/>
    <property type="molecule type" value="Genomic_DNA"/>
</dbReference>
<dbReference type="Gene3D" id="3.40.50.12780">
    <property type="entry name" value="N-terminal domain of ligase-like"/>
    <property type="match status" value="1"/>
</dbReference>
<dbReference type="InterPro" id="IPR042099">
    <property type="entry name" value="ANL_N_sf"/>
</dbReference>
<proteinExistence type="predicted"/>
<dbReference type="InterPro" id="IPR000873">
    <property type="entry name" value="AMP-dep_synth/lig_dom"/>
</dbReference>
<gene>
    <name evidence="5" type="ORF">N7460_005624</name>
</gene>
<dbReference type="AlphaFoldDB" id="A0AAD6IE56"/>
<dbReference type="SUPFAM" id="SSF56801">
    <property type="entry name" value="Acetyl-CoA synthetase-like"/>
    <property type="match status" value="1"/>
</dbReference>
<dbReference type="InterPro" id="IPR020845">
    <property type="entry name" value="AMP-binding_CS"/>
</dbReference>
<evidence type="ECO:0000256" key="1">
    <source>
        <dbReference type="ARBA" id="ARBA00022450"/>
    </source>
</evidence>
<organism evidence="5 6">
    <name type="scientific">Penicillium canescens</name>
    <dbReference type="NCBI Taxonomy" id="5083"/>
    <lineage>
        <taxon>Eukaryota</taxon>
        <taxon>Fungi</taxon>
        <taxon>Dikarya</taxon>
        <taxon>Ascomycota</taxon>
        <taxon>Pezizomycotina</taxon>
        <taxon>Eurotiomycetes</taxon>
        <taxon>Eurotiomycetidae</taxon>
        <taxon>Eurotiales</taxon>
        <taxon>Aspergillaceae</taxon>
        <taxon>Penicillium</taxon>
    </lineage>
</organism>
<dbReference type="Proteomes" id="UP001219568">
    <property type="component" value="Unassembled WGS sequence"/>
</dbReference>
<dbReference type="Pfam" id="PF00501">
    <property type="entry name" value="AMP-binding"/>
    <property type="match status" value="1"/>
</dbReference>
<comment type="caution">
    <text evidence="5">The sequence shown here is derived from an EMBL/GenBank/DDBJ whole genome shotgun (WGS) entry which is preliminary data.</text>
</comment>
<dbReference type="Gene3D" id="3.40.50.720">
    <property type="entry name" value="NAD(P)-binding Rossmann-like Domain"/>
    <property type="match status" value="1"/>
</dbReference>
<keyword evidence="6" id="KW-1185">Reference proteome</keyword>
<dbReference type="InterPro" id="IPR051414">
    <property type="entry name" value="Adenylate-forming_Reductase"/>
</dbReference>
<evidence type="ECO:0000256" key="2">
    <source>
        <dbReference type="ARBA" id="ARBA00022553"/>
    </source>
</evidence>
<feature type="domain" description="Thioester reductase (TE)" evidence="4">
    <location>
        <begin position="693"/>
        <end position="930"/>
    </location>
</feature>
<dbReference type="PROSITE" id="PS00455">
    <property type="entry name" value="AMP_BINDING"/>
    <property type="match status" value="1"/>
</dbReference>
<evidence type="ECO:0000313" key="5">
    <source>
        <dbReference type="EMBL" id="KAJ6044269.1"/>
    </source>
</evidence>
<name>A0AAD6IE56_PENCN</name>
<dbReference type="SUPFAM" id="SSF47336">
    <property type="entry name" value="ACP-like"/>
    <property type="match status" value="1"/>
</dbReference>
<keyword evidence="1" id="KW-0596">Phosphopantetheine</keyword>
<dbReference type="GO" id="GO:0044550">
    <property type="term" value="P:secondary metabolite biosynthetic process"/>
    <property type="evidence" value="ECO:0007669"/>
    <property type="project" value="UniProtKB-ARBA"/>
</dbReference>
<dbReference type="Pfam" id="PF07993">
    <property type="entry name" value="NAD_binding_4"/>
    <property type="match status" value="1"/>
</dbReference>
<dbReference type="InterPro" id="IPR036736">
    <property type="entry name" value="ACP-like_sf"/>
</dbReference>
<accession>A0AAD6IE56</accession>
<dbReference type="PANTHER" id="PTHR43439">
    <property type="entry name" value="PHENYLACETATE-COENZYME A LIGASE"/>
    <property type="match status" value="1"/>
</dbReference>
<reference evidence="5" key="2">
    <citation type="submission" date="2023-01" db="EMBL/GenBank/DDBJ databases">
        <authorList>
            <person name="Petersen C."/>
        </authorList>
    </citation>
    <scope>NUCLEOTIDE SEQUENCE</scope>
    <source>
        <strain evidence="5">IBT 15450</strain>
    </source>
</reference>
<evidence type="ECO:0000259" key="3">
    <source>
        <dbReference type="Pfam" id="PF00501"/>
    </source>
</evidence>
<dbReference type="InterPro" id="IPR036291">
    <property type="entry name" value="NAD(P)-bd_dom_sf"/>
</dbReference>
<sequence length="1083" mass="119916">MDLGDFNPCEELIPAIVDHHGASYPDRIYAEYPNTNVTYDQGYFKVTYGDLANAVNGAAWFLTKTLGPGDNKEVLPYIGPNDLRYSVLVAGALKAGYVVQMFYTSPRNSIVAHQSLLETLKCKHFLSSTPWPSAVTTIANAVNVKIVGIPSVDELLKIEYPVFPFVKTLTTNGSENLFIVHTSGSTGIPKPIYFTNEAAARSIRMIRMDPPKSFDGLYPMTLGKRFFITFPPFHVTYLICNVFNSIPFGTVMVAPISATIISARGIVEGIKQTPVDGAFAIPSIVQELAQDPELLEFCAKNLDIIVYGGGDLPQDIGDRVASKVKLVNQYGASELGLIPMLFSKSNRDPMDWKYIEIHPAMGIEFRHVADSQHELVIVRNADLEENQPTFSYGGGFTELQEYSSRDLFIPHPDPNKKNFWKWHARKDDIVVFLNGEKTNPISMEQQILSHNPQVTGVLVVGAQRFQAALLVEADTGGKELSPSDRASLLEAIWPSVEGANKVCPAYARIAKSHILFTHPDKPMLRSGKGTVQRSGTITLYEEEIDKLYIEAEAVSTQPGGYVGPGKNADRGAVSKYIKSSAVAATEWPDLGDNDNMFIRGMDSLQTITIVRTLRHGLDMSDIDVPLIYAKPSITELADAIMQLKENATVSNKLDIENQLRERQEMFKVFQEKIDRIPSPSSPAVPGRRHNVILTGSTGVLGTYLLHDLLNDHSVEHVYCLNRRDNSRSAQICSYRTRHLEADFDESRVTFLKVDMSKEDFDLSADMLQKLRDTTTVVLHNAWPVNFNLSMRSFEPHLAGVVNLISFCASARSHPRLLFMSSTSSVVAHRTKSGINSEKVIITETPAPNGYAESKYLAEELLDYASKRLPIPLSFARIGQVAGAVKKTGLWNPAEWFPSLVLSSLHIGALPESLGPSMGRIDWVPADLLSEVLIELVLSPFSESETRPVEVFHPLNLHPQTWTSILPTIVEEIAAVTDKTLAIVPLSNWIARIRQDMEAKGRVKSGGSENLETLLKANPAAKLLHFYEGLDAQDKTQNPEDGLLPRLPNVLDASHAAKKSDTLRAIPAIKGSWFAKWIAEWMEQ</sequence>
<protein>
    <submittedName>
        <fullName evidence="5">NRPS-like enzyme</fullName>
    </submittedName>
</protein>
<dbReference type="Pfam" id="PF23562">
    <property type="entry name" value="AMP-binding_C_3"/>
    <property type="match status" value="1"/>
</dbReference>
<evidence type="ECO:0000313" key="6">
    <source>
        <dbReference type="Proteomes" id="UP001219568"/>
    </source>
</evidence>
<keyword evidence="2" id="KW-0597">Phosphoprotein</keyword>
<dbReference type="InterPro" id="IPR013120">
    <property type="entry name" value="FAR_NAD-bd"/>
</dbReference>
<evidence type="ECO:0000259" key="4">
    <source>
        <dbReference type="Pfam" id="PF07993"/>
    </source>
</evidence>
<reference evidence="5" key="1">
    <citation type="journal article" date="2023" name="IMA Fungus">
        <title>Comparative genomic study of the Penicillium genus elucidates a diverse pangenome and 15 lateral gene transfer events.</title>
        <authorList>
            <person name="Petersen C."/>
            <person name="Sorensen T."/>
            <person name="Nielsen M.R."/>
            <person name="Sondergaard T.E."/>
            <person name="Sorensen J.L."/>
            <person name="Fitzpatrick D.A."/>
            <person name="Frisvad J.C."/>
            <person name="Nielsen K.L."/>
        </authorList>
    </citation>
    <scope>NUCLEOTIDE SEQUENCE</scope>
    <source>
        <strain evidence="5">IBT 15450</strain>
    </source>
</reference>
<feature type="domain" description="AMP-dependent synthetase/ligase" evidence="3">
    <location>
        <begin position="30"/>
        <end position="345"/>
    </location>
</feature>